<dbReference type="Gene3D" id="3.40.50.2000">
    <property type="entry name" value="Glycogen Phosphorylase B"/>
    <property type="match status" value="2"/>
</dbReference>
<evidence type="ECO:0008006" key="2">
    <source>
        <dbReference type="Google" id="ProtNLM"/>
    </source>
</evidence>
<dbReference type="SUPFAM" id="SSF53756">
    <property type="entry name" value="UDP-Glycosyltransferase/glycogen phosphorylase"/>
    <property type="match status" value="1"/>
</dbReference>
<gene>
    <name evidence="1" type="ORF">S01H4_32793</name>
</gene>
<evidence type="ECO:0000313" key="1">
    <source>
        <dbReference type="EMBL" id="GAG75482.1"/>
    </source>
</evidence>
<dbReference type="AlphaFoldDB" id="X1B2E8"/>
<sequence length="235" mass="27065">KLYKNGIMIWRLMNKSKGINFYLFKSKGGPTIWGINLANALRKKDYQVTIYSDALSHIKGYIKGPFSCPIIHSVLPFPYPFRGKYILTIHGDFRREKHLLSRLYPWAIKKADFVTVPSLFLKKALDLKKALVIPNGIVQPRNKKFSYQLNRNKPVIGIMTSFHFRNKSDGIIVLAKVIKKVIPSAKLLIAGEGSLLNYYIQKVQEIGIDAKFLGYCGKDSFFDKLDIFSFYFRFN</sequence>
<protein>
    <recommendedName>
        <fullName evidence="2">Glycosyl transferase family 1 domain-containing protein</fullName>
    </recommendedName>
</protein>
<accession>X1B2E8</accession>
<proteinExistence type="predicted"/>
<feature type="non-terminal residue" evidence="1">
    <location>
        <position position="1"/>
    </location>
</feature>
<name>X1B2E8_9ZZZZ</name>
<comment type="caution">
    <text evidence="1">The sequence shown here is derived from an EMBL/GenBank/DDBJ whole genome shotgun (WGS) entry which is preliminary data.</text>
</comment>
<dbReference type="EMBL" id="BART01017188">
    <property type="protein sequence ID" value="GAG75482.1"/>
    <property type="molecule type" value="Genomic_DNA"/>
</dbReference>
<reference evidence="1" key="1">
    <citation type="journal article" date="2014" name="Front. Microbiol.">
        <title>High frequency of phylogenetically diverse reductive dehalogenase-homologous genes in deep subseafloor sedimentary metagenomes.</title>
        <authorList>
            <person name="Kawai M."/>
            <person name="Futagami T."/>
            <person name="Toyoda A."/>
            <person name="Takaki Y."/>
            <person name="Nishi S."/>
            <person name="Hori S."/>
            <person name="Arai W."/>
            <person name="Tsubouchi T."/>
            <person name="Morono Y."/>
            <person name="Uchiyama I."/>
            <person name="Ito T."/>
            <person name="Fujiyama A."/>
            <person name="Inagaki F."/>
            <person name="Takami H."/>
        </authorList>
    </citation>
    <scope>NUCLEOTIDE SEQUENCE</scope>
    <source>
        <strain evidence="1">Expedition CK06-06</strain>
    </source>
</reference>
<organism evidence="1">
    <name type="scientific">marine sediment metagenome</name>
    <dbReference type="NCBI Taxonomy" id="412755"/>
    <lineage>
        <taxon>unclassified sequences</taxon>
        <taxon>metagenomes</taxon>
        <taxon>ecological metagenomes</taxon>
    </lineage>
</organism>